<dbReference type="GO" id="GO:0008237">
    <property type="term" value="F:metallopeptidase activity"/>
    <property type="evidence" value="ECO:0007669"/>
    <property type="project" value="InterPro"/>
</dbReference>
<dbReference type="Gene3D" id="3.40.390.10">
    <property type="entry name" value="Collagenase (Catalytic Domain)"/>
    <property type="match status" value="2"/>
</dbReference>
<evidence type="ECO:0000313" key="3">
    <source>
        <dbReference type="Proteomes" id="UP000285517"/>
    </source>
</evidence>
<dbReference type="Proteomes" id="UP000285517">
    <property type="component" value="Chromosome"/>
</dbReference>
<dbReference type="SUPFAM" id="SSF55486">
    <property type="entry name" value="Metalloproteases ('zincins'), catalytic domain"/>
    <property type="match status" value="1"/>
</dbReference>
<name>A0A410G5Q7_9FLAO</name>
<feature type="chain" id="PRO_5019510788" description="T9SS type A sorting domain-containing protein" evidence="1">
    <location>
        <begin position="21"/>
        <end position="871"/>
    </location>
</feature>
<evidence type="ECO:0000256" key="1">
    <source>
        <dbReference type="SAM" id="SignalP"/>
    </source>
</evidence>
<dbReference type="KEGG" id="aev:EI546_12700"/>
<organism evidence="2 3">
    <name type="scientific">Aequorivita ciconiae</name>
    <dbReference type="NCBI Taxonomy" id="2494375"/>
    <lineage>
        <taxon>Bacteria</taxon>
        <taxon>Pseudomonadati</taxon>
        <taxon>Bacteroidota</taxon>
        <taxon>Flavobacteriia</taxon>
        <taxon>Flavobacteriales</taxon>
        <taxon>Flavobacteriaceae</taxon>
        <taxon>Aequorivita</taxon>
    </lineage>
</organism>
<dbReference type="RefSeq" id="WP_128250890.1">
    <property type="nucleotide sequence ID" value="NZ_CP034951.1"/>
</dbReference>
<dbReference type="OrthoDB" id="1055762at2"/>
<keyword evidence="3" id="KW-1185">Reference proteome</keyword>
<evidence type="ECO:0008006" key="4">
    <source>
        <dbReference type="Google" id="ProtNLM"/>
    </source>
</evidence>
<proteinExistence type="predicted"/>
<gene>
    <name evidence="2" type="ORF">EI546_12700</name>
</gene>
<reference evidence="2 3" key="1">
    <citation type="submission" date="2019-01" db="EMBL/GenBank/DDBJ databases">
        <title>Complete genome sequencing of Aequorivita sp. H23M31.</title>
        <authorList>
            <person name="Bae J.-W."/>
        </authorList>
    </citation>
    <scope>NUCLEOTIDE SEQUENCE [LARGE SCALE GENOMIC DNA]</scope>
    <source>
        <strain evidence="2 3">H23M31</strain>
    </source>
</reference>
<sequence>MPHLWIFTVFFSLISAYSFSQSDDFCATSSPAIPDPPNIYSKSIDIGYLNNFPSRTFNIFFWRINKNDGTYTQPGYPITLEKVKRGVDSLNHHFAPMNICFNLVGMDTINSTMHHTGSSLGVIRSYAKSKGRFINNAFNVFAPHSLSQGSGQSGYNQTTVAIISAVVGGNSRTFSHEIGHCFNLIHTFGNSNERPDPANCERVTRNVHDPSYNASDKGDRVIDTNAVPNFQREQNNHFAYAVLDAGIVSTWGAGRTMSFRENGFHELPNASAIAQALADYGFTITEINFLRYNPALIDAYSDVPNCKYLPDSRINNPNSPFFKDCGGTPYSVTTSDYRNIMAYSNSTCGRFFTTGQAIRVHEAITANDSLVFNPVTSHKVVDLYVRDMDTDIGQEPNIHTEIFWDSQDIWVRKQNDGILNQQHQNPVYKTSGKNYVYVRVSNKGCSTSSGNDQLKVYWAKGNTLLKWPEYWEGGPVITPPHIIMSDLLGSKTIPPIAPGGNATIMFEWEVPNPQDYVGINPNPWSFSLLARIESNDDPMTLPEGLNIALNVKNNNNIAWKNTTVITVNPNTLAVGGAIAISNPSSSRRSFSLELVGDERESGKPIYQEAEIGIEMDSILFNGWEKGGESGINYGRTANEKRIIATGNNLLLEDVDLAPDEYATAYVSFNFLTKELTDKQNYLYHIIQKDKITNEIIGGATFEIRKQPRVGFYANAGASKEIDRNDSIVLQASDIYESALYNWYGPDGILLHSGQYLTVSPDMTKQYQLEIISDLDGLKDYDAVTITVKPFRIISLTPNPVSSMFTIKYMAQEVNSAYISIVNQATAVTDNFILNTSLDEIGIDITNHSMGLYSVFLVCDGEVQDIKNLIKQ</sequence>
<dbReference type="InterPro" id="IPR024079">
    <property type="entry name" value="MetalloPept_cat_dom_sf"/>
</dbReference>
<dbReference type="AlphaFoldDB" id="A0A410G5Q7"/>
<accession>A0A410G5Q7</accession>
<protein>
    <recommendedName>
        <fullName evidence="4">T9SS type A sorting domain-containing protein</fullName>
    </recommendedName>
</protein>
<feature type="signal peptide" evidence="1">
    <location>
        <begin position="1"/>
        <end position="20"/>
    </location>
</feature>
<keyword evidence="1" id="KW-0732">Signal</keyword>
<evidence type="ECO:0000313" key="2">
    <source>
        <dbReference type="EMBL" id="QAA82525.1"/>
    </source>
</evidence>
<dbReference type="EMBL" id="CP034951">
    <property type="protein sequence ID" value="QAA82525.1"/>
    <property type="molecule type" value="Genomic_DNA"/>
</dbReference>